<keyword evidence="3 6" id="KW-0812">Transmembrane</keyword>
<dbReference type="GO" id="GO:0005886">
    <property type="term" value="C:plasma membrane"/>
    <property type="evidence" value="ECO:0007669"/>
    <property type="project" value="UniProtKB-SubCell"/>
</dbReference>
<feature type="transmembrane region" description="Helical" evidence="6">
    <location>
        <begin position="230"/>
        <end position="248"/>
    </location>
</feature>
<feature type="transmembrane region" description="Helical" evidence="6">
    <location>
        <begin position="317"/>
        <end position="340"/>
    </location>
</feature>
<feature type="transmembrane region" description="Helical" evidence="6">
    <location>
        <begin position="45"/>
        <end position="66"/>
    </location>
</feature>
<comment type="subcellular location">
    <subcellularLocation>
        <location evidence="1">Cell membrane</location>
        <topology evidence="1">Multi-pass membrane protein</topology>
    </subcellularLocation>
</comment>
<feature type="transmembrane region" description="Helical" evidence="6">
    <location>
        <begin position="161"/>
        <end position="182"/>
    </location>
</feature>
<gene>
    <name evidence="7" type="ORF">B5F32_07045</name>
</gene>
<evidence type="ECO:0000313" key="7">
    <source>
        <dbReference type="EMBL" id="OUP20665.1"/>
    </source>
</evidence>
<organism evidence="7 8">
    <name type="scientific">Parabacteroides distasonis</name>
    <dbReference type="NCBI Taxonomy" id="823"/>
    <lineage>
        <taxon>Bacteria</taxon>
        <taxon>Pseudomonadati</taxon>
        <taxon>Bacteroidota</taxon>
        <taxon>Bacteroidia</taxon>
        <taxon>Bacteroidales</taxon>
        <taxon>Tannerellaceae</taxon>
        <taxon>Parabacteroides</taxon>
    </lineage>
</organism>
<feature type="transmembrane region" description="Helical" evidence="6">
    <location>
        <begin position="16"/>
        <end position="33"/>
    </location>
</feature>
<dbReference type="EMBL" id="NFJX01000004">
    <property type="protein sequence ID" value="OUP20665.1"/>
    <property type="molecule type" value="Genomic_DNA"/>
</dbReference>
<keyword evidence="4 6" id="KW-1133">Transmembrane helix</keyword>
<keyword evidence="5 6" id="KW-0472">Membrane</keyword>
<sequence>MHSISENNKRIAKNTLFLYVRMLLIMGVTLYTSRVVLQMLGVEDYGIYNVVGGIVVLFTFVNNAMVTSTQRFLNYELGRGDLMTTQHVFSASVTIHLGIALLTFVLAETAGLWFLERYIQYSADRGWAVTLTYQFTILGTCVHIMRAPYNAAIIAHERMSFYAYISVIEAVFRLLIVYLLTWTAWDRLIFYGFLMFVVLALVLACYYLYCRRSFAVCHYHFFWDKGLYRSLLGFSGWSLFGGLANMGASQGLNILLNLFFGVTVNAAMGIANQVQTAVYSFVGNFQTAFNPQIVKSYASGDRNYFIDLIMRTSKYSYFLLFVISFPLYLCCEEVLSLWLGEVPAHTVSFCRLMILFSLLDALQGPLWVSVQATGKIRDYQILMSVMILTNLPLGYLFLRMGYVPEVVLVIRCLLNLLILFFRLWYLRRLYGFPVWRYLQEVVGRVIMVTAVVYPIVYLPLGTIGFAWKIILLGIISLLMDGLAMYYLGLDHKERKLLMTQLNKIYEKYK</sequence>
<feature type="transmembrane region" description="Helical" evidence="6">
    <location>
        <begin position="352"/>
        <end position="370"/>
    </location>
</feature>
<evidence type="ECO:0008006" key="9">
    <source>
        <dbReference type="Google" id="ProtNLM"/>
    </source>
</evidence>
<feature type="transmembrane region" description="Helical" evidence="6">
    <location>
        <begin position="382"/>
        <end position="402"/>
    </location>
</feature>
<evidence type="ECO:0000256" key="4">
    <source>
        <dbReference type="ARBA" id="ARBA00022989"/>
    </source>
</evidence>
<accession>A0A1Y4IK17</accession>
<dbReference type="Proteomes" id="UP000195950">
    <property type="component" value="Unassembled WGS sequence"/>
</dbReference>
<feature type="transmembrane region" description="Helical" evidence="6">
    <location>
        <begin position="87"/>
        <end position="107"/>
    </location>
</feature>
<protein>
    <recommendedName>
        <fullName evidence="9">Lipopolysaccharide biosynthesis protein</fullName>
    </recommendedName>
</protein>
<feature type="transmembrane region" description="Helical" evidence="6">
    <location>
        <begin position="188"/>
        <end position="209"/>
    </location>
</feature>
<feature type="transmembrane region" description="Helical" evidence="6">
    <location>
        <begin position="437"/>
        <end position="459"/>
    </location>
</feature>
<evidence type="ECO:0000256" key="1">
    <source>
        <dbReference type="ARBA" id="ARBA00004651"/>
    </source>
</evidence>
<name>A0A1Y4IK17_PARDI</name>
<reference evidence="8" key="1">
    <citation type="submission" date="2017-04" db="EMBL/GenBank/DDBJ databases">
        <title>Function of individual gut microbiota members based on whole genome sequencing of pure cultures obtained from chicken caecum.</title>
        <authorList>
            <person name="Medvecky M."/>
            <person name="Cejkova D."/>
            <person name="Polansky O."/>
            <person name="Karasova D."/>
            <person name="Kubasova T."/>
            <person name="Cizek A."/>
            <person name="Rychlik I."/>
        </authorList>
    </citation>
    <scope>NUCLEOTIDE SEQUENCE [LARGE SCALE GENOMIC DNA]</scope>
    <source>
        <strain evidence="8">An199</strain>
    </source>
</reference>
<keyword evidence="2" id="KW-1003">Cell membrane</keyword>
<evidence type="ECO:0000256" key="6">
    <source>
        <dbReference type="SAM" id="Phobius"/>
    </source>
</evidence>
<feature type="transmembrane region" description="Helical" evidence="6">
    <location>
        <begin position="254"/>
        <end position="271"/>
    </location>
</feature>
<feature type="transmembrane region" description="Helical" evidence="6">
    <location>
        <begin position="127"/>
        <end position="149"/>
    </location>
</feature>
<evidence type="ECO:0000256" key="3">
    <source>
        <dbReference type="ARBA" id="ARBA00022692"/>
    </source>
</evidence>
<evidence type="ECO:0000256" key="2">
    <source>
        <dbReference type="ARBA" id="ARBA00022475"/>
    </source>
</evidence>
<evidence type="ECO:0000256" key="5">
    <source>
        <dbReference type="ARBA" id="ARBA00023136"/>
    </source>
</evidence>
<dbReference type="PANTHER" id="PTHR30250:SF26">
    <property type="entry name" value="PSMA PROTEIN"/>
    <property type="match status" value="1"/>
</dbReference>
<feature type="transmembrane region" description="Helical" evidence="6">
    <location>
        <begin position="408"/>
        <end position="425"/>
    </location>
</feature>
<proteinExistence type="predicted"/>
<feature type="transmembrane region" description="Helical" evidence="6">
    <location>
        <begin position="465"/>
        <end position="488"/>
    </location>
</feature>
<dbReference type="RefSeq" id="WP_087343437.1">
    <property type="nucleotide sequence ID" value="NZ_NFJX01000004.1"/>
</dbReference>
<dbReference type="InterPro" id="IPR050833">
    <property type="entry name" value="Poly_Biosynth_Transport"/>
</dbReference>
<evidence type="ECO:0000313" key="8">
    <source>
        <dbReference type="Proteomes" id="UP000195950"/>
    </source>
</evidence>
<dbReference type="AlphaFoldDB" id="A0A1Y4IK17"/>
<dbReference type="PANTHER" id="PTHR30250">
    <property type="entry name" value="PST FAMILY PREDICTED COLANIC ACID TRANSPORTER"/>
    <property type="match status" value="1"/>
</dbReference>
<comment type="caution">
    <text evidence="7">The sequence shown here is derived from an EMBL/GenBank/DDBJ whole genome shotgun (WGS) entry which is preliminary data.</text>
</comment>